<feature type="transmembrane region" description="Helical" evidence="8">
    <location>
        <begin position="95"/>
        <end position="113"/>
    </location>
</feature>
<feature type="transmembrane region" description="Helical" evidence="8">
    <location>
        <begin position="239"/>
        <end position="256"/>
    </location>
</feature>
<feature type="transmembrane region" description="Helical" evidence="8">
    <location>
        <begin position="322"/>
        <end position="339"/>
    </location>
</feature>
<feature type="transmembrane region" description="Helical" evidence="8">
    <location>
        <begin position="125"/>
        <end position="146"/>
    </location>
</feature>
<sequence>MKLIILTTLLTLSALYAPQPLLPVLAREFGVSRDAVALLTTIAFIPLSVAPLLYGYLLQSVSARRMLRCSLLLLGLSEFFFAAADVFPLLLGLRLLQGLLVPAILTALMTYVSQRSTAGTVQRSMAVYIAATILGGFLGRLCSGGLATLFGWRSSFIVLGISLLLCAWLLGRLRDVSEVQLAKPHPRLLWQVLRQGWFLRTYLAVFCLFLVFAAVMNYLPFRLTEISSEASELRIGLMYSGYLMGVVTALTAVRIINRCGGAIFAMLIGFSGYLVAIGGLLGSSVAGLFADMFLFCGTMFLVHATASGWLNRSAGSHKGVVNGLYIAFYYGGGVVGSSLPGPVYSRFGWEGVVYGLAAVAALGLGLVFSCRGAQTRGLPELAADPDRS</sequence>
<dbReference type="PANTHER" id="PTHR43271:SF1">
    <property type="entry name" value="INNER MEMBRANE TRANSPORT PROTEIN YNFM"/>
    <property type="match status" value="1"/>
</dbReference>
<comment type="caution">
    <text evidence="10">The sequence shown here is derived from an EMBL/GenBank/DDBJ whole genome shotgun (WGS) entry which is preliminary data.</text>
</comment>
<keyword evidence="3" id="KW-0813">Transport</keyword>
<evidence type="ECO:0000256" key="2">
    <source>
        <dbReference type="ARBA" id="ARBA00008335"/>
    </source>
</evidence>
<evidence type="ECO:0000313" key="10">
    <source>
        <dbReference type="EMBL" id="PNU20549.1"/>
    </source>
</evidence>
<feature type="domain" description="Major facilitator superfamily (MFS) profile" evidence="9">
    <location>
        <begin position="1"/>
        <end position="375"/>
    </location>
</feature>
<dbReference type="PROSITE" id="PS50850">
    <property type="entry name" value="MFS"/>
    <property type="match status" value="1"/>
</dbReference>
<keyword evidence="6 8" id="KW-1133">Transmembrane helix</keyword>
<name>A0A2K2HBE3_9BACT</name>
<dbReference type="GO" id="GO:0005886">
    <property type="term" value="C:plasma membrane"/>
    <property type="evidence" value="ECO:0007669"/>
    <property type="project" value="UniProtKB-SubCell"/>
</dbReference>
<evidence type="ECO:0000256" key="7">
    <source>
        <dbReference type="ARBA" id="ARBA00023136"/>
    </source>
</evidence>
<dbReference type="OrthoDB" id="9780737at2"/>
<keyword evidence="4" id="KW-1003">Cell membrane</keyword>
<dbReference type="Proteomes" id="UP000236340">
    <property type="component" value="Unassembled WGS sequence"/>
</dbReference>
<evidence type="ECO:0000256" key="5">
    <source>
        <dbReference type="ARBA" id="ARBA00022692"/>
    </source>
</evidence>
<evidence type="ECO:0000256" key="4">
    <source>
        <dbReference type="ARBA" id="ARBA00022475"/>
    </source>
</evidence>
<dbReference type="Pfam" id="PF07690">
    <property type="entry name" value="MFS_1"/>
    <property type="match status" value="1"/>
</dbReference>
<keyword evidence="7 8" id="KW-0472">Membrane</keyword>
<dbReference type="EMBL" id="PPFX01000011">
    <property type="protein sequence ID" value="PNU20549.1"/>
    <property type="molecule type" value="Genomic_DNA"/>
</dbReference>
<dbReference type="AlphaFoldDB" id="A0A2K2HBE3"/>
<feature type="transmembrane region" description="Helical" evidence="8">
    <location>
        <begin position="197"/>
        <end position="219"/>
    </location>
</feature>
<feature type="transmembrane region" description="Helical" evidence="8">
    <location>
        <begin position="152"/>
        <end position="171"/>
    </location>
</feature>
<dbReference type="SUPFAM" id="SSF103473">
    <property type="entry name" value="MFS general substrate transporter"/>
    <property type="match status" value="1"/>
</dbReference>
<keyword evidence="5 8" id="KW-0812">Transmembrane</keyword>
<dbReference type="InterPro" id="IPR020846">
    <property type="entry name" value="MFS_dom"/>
</dbReference>
<dbReference type="GO" id="GO:0022857">
    <property type="term" value="F:transmembrane transporter activity"/>
    <property type="evidence" value="ECO:0007669"/>
    <property type="project" value="InterPro"/>
</dbReference>
<comment type="subcellular location">
    <subcellularLocation>
        <location evidence="1">Cell membrane</location>
        <topology evidence="1">Multi-pass membrane protein</topology>
    </subcellularLocation>
</comment>
<protein>
    <submittedName>
        <fullName evidence="10">MFS transporter</fullName>
    </submittedName>
</protein>
<feature type="transmembrane region" description="Helical" evidence="8">
    <location>
        <begin position="351"/>
        <end position="370"/>
    </location>
</feature>
<dbReference type="RefSeq" id="WP_103114981.1">
    <property type="nucleotide sequence ID" value="NZ_PPFX01000011.1"/>
</dbReference>
<feature type="transmembrane region" description="Helical" evidence="8">
    <location>
        <begin position="263"/>
        <end position="286"/>
    </location>
</feature>
<accession>A0A2K2HBE3</accession>
<feature type="transmembrane region" description="Helical" evidence="8">
    <location>
        <begin position="36"/>
        <end position="57"/>
    </location>
</feature>
<comment type="similarity">
    <text evidence="2">Belongs to the major facilitator superfamily.</text>
</comment>
<dbReference type="InterPro" id="IPR036259">
    <property type="entry name" value="MFS_trans_sf"/>
</dbReference>
<organism evidence="10 11">
    <name type="scientific">Geothermobacter hydrogeniphilus</name>
    <dbReference type="NCBI Taxonomy" id="1969733"/>
    <lineage>
        <taxon>Bacteria</taxon>
        <taxon>Pseudomonadati</taxon>
        <taxon>Thermodesulfobacteriota</taxon>
        <taxon>Desulfuromonadia</taxon>
        <taxon>Desulfuromonadales</taxon>
        <taxon>Geothermobacteraceae</taxon>
        <taxon>Geothermobacter</taxon>
    </lineage>
</organism>
<gene>
    <name evidence="10" type="ORF">C2E25_06640</name>
</gene>
<dbReference type="PANTHER" id="PTHR43271">
    <property type="entry name" value="BLL2771 PROTEIN"/>
    <property type="match status" value="1"/>
</dbReference>
<feature type="transmembrane region" description="Helical" evidence="8">
    <location>
        <begin position="69"/>
        <end position="89"/>
    </location>
</feature>
<evidence type="ECO:0000259" key="9">
    <source>
        <dbReference type="PROSITE" id="PS50850"/>
    </source>
</evidence>
<dbReference type="InterPro" id="IPR011701">
    <property type="entry name" value="MFS"/>
</dbReference>
<reference evidence="10 11" key="1">
    <citation type="journal article" date="2018" name="Genome Announc.">
        <title>Genome Sequence of Geothermobacter sp. HR-1 Iron Reducer from the Loihi Seamount.</title>
        <authorList>
            <person name="Smith H."/>
            <person name="Abuyen K."/>
            <person name="Tremblay J."/>
            <person name="Savalia P."/>
            <person name="Perez-Rodriguez I."/>
            <person name="Emerson D."/>
            <person name="Tully B."/>
            <person name="Amend J."/>
        </authorList>
    </citation>
    <scope>NUCLEOTIDE SEQUENCE [LARGE SCALE GENOMIC DNA]</scope>
    <source>
        <strain evidence="10 11">HR-1</strain>
    </source>
</reference>
<proteinExistence type="inferred from homology"/>
<evidence type="ECO:0000313" key="11">
    <source>
        <dbReference type="Proteomes" id="UP000236340"/>
    </source>
</evidence>
<dbReference type="CDD" id="cd17324">
    <property type="entry name" value="MFS_NepI_like"/>
    <property type="match status" value="1"/>
</dbReference>
<evidence type="ECO:0000256" key="6">
    <source>
        <dbReference type="ARBA" id="ARBA00022989"/>
    </source>
</evidence>
<evidence type="ECO:0000256" key="3">
    <source>
        <dbReference type="ARBA" id="ARBA00022448"/>
    </source>
</evidence>
<dbReference type="Gene3D" id="1.20.1250.20">
    <property type="entry name" value="MFS general substrate transporter like domains"/>
    <property type="match status" value="1"/>
</dbReference>
<feature type="transmembrane region" description="Helical" evidence="8">
    <location>
        <begin position="292"/>
        <end position="310"/>
    </location>
</feature>
<evidence type="ECO:0000256" key="1">
    <source>
        <dbReference type="ARBA" id="ARBA00004651"/>
    </source>
</evidence>
<evidence type="ECO:0000256" key="8">
    <source>
        <dbReference type="SAM" id="Phobius"/>
    </source>
</evidence>